<feature type="domain" description="Core-binding (CB)" evidence="6">
    <location>
        <begin position="46"/>
        <end position="155"/>
    </location>
</feature>
<dbReference type="InterPro" id="IPR002104">
    <property type="entry name" value="Integrase_catalytic"/>
</dbReference>
<evidence type="ECO:0000313" key="8">
    <source>
        <dbReference type="Proteomes" id="UP000185829"/>
    </source>
</evidence>
<accession>A0A9X8RDW2</accession>
<dbReference type="AlphaFoldDB" id="A0A9X8RDW2"/>
<dbReference type="InterPro" id="IPR010998">
    <property type="entry name" value="Integrase_recombinase_N"/>
</dbReference>
<evidence type="ECO:0000256" key="4">
    <source>
        <dbReference type="PROSITE-ProRule" id="PRU01248"/>
    </source>
</evidence>
<proteinExistence type="inferred from homology"/>
<evidence type="ECO:0000259" key="6">
    <source>
        <dbReference type="PROSITE" id="PS51900"/>
    </source>
</evidence>
<dbReference type="RefSeq" id="WP_076371935.1">
    <property type="nucleotide sequence ID" value="NZ_FTMX01000010.1"/>
</dbReference>
<dbReference type="InterPro" id="IPR013762">
    <property type="entry name" value="Integrase-like_cat_sf"/>
</dbReference>
<protein>
    <submittedName>
        <fullName evidence="7">Site-specific recombinase XerD</fullName>
    </submittedName>
</protein>
<dbReference type="PROSITE" id="PS51898">
    <property type="entry name" value="TYR_RECOMBINASE"/>
    <property type="match status" value="1"/>
</dbReference>
<dbReference type="EMBL" id="FTMX01000010">
    <property type="protein sequence ID" value="SIS03708.1"/>
    <property type="molecule type" value="Genomic_DNA"/>
</dbReference>
<dbReference type="PROSITE" id="PS51900">
    <property type="entry name" value="CB"/>
    <property type="match status" value="1"/>
</dbReference>
<sequence length="381" mass="44426">MHELIDKSKEIQSSAWKKSLSDISIHTLQERLDATEKNGQKPFSDFSDVDMLQWFLHRREHLNQQHEKSTRTVQAYERELLQFIEQLLTYSVEINVDLGQVVEGSLFKSLSSRHIRRYQEWLSEKSPYVLAKGAYSVATLSRKTTIIKTFLTFLFESGYITEPIHEGFFKVNIRKDDRPNRDLGPKEVIQLLDYFREINHPIVFSIIHILTMTGMRNEEFSRLRVKDLQYDSITSTYFLEVLGKGNKRRQIPLKEKGMNSIRMFRSARGIDDINTAEGNDPLFTTNTGRAYSPSYLSQYITKAIKESGLPFLKFRSSSIGPHTFRHAFAIISHLNGVDVYQIMKSLGHEQLSTTEIYLEKVFEKERHAIHLWKSDVFGEYI</sequence>
<dbReference type="PANTHER" id="PTHR30349:SF41">
    <property type="entry name" value="INTEGRASE_RECOMBINASE PROTEIN MJ0367-RELATED"/>
    <property type="match status" value="1"/>
</dbReference>
<dbReference type="GO" id="GO:0015074">
    <property type="term" value="P:DNA integration"/>
    <property type="evidence" value="ECO:0007669"/>
    <property type="project" value="InterPro"/>
</dbReference>
<evidence type="ECO:0000259" key="5">
    <source>
        <dbReference type="PROSITE" id="PS51898"/>
    </source>
</evidence>
<dbReference type="InterPro" id="IPR044068">
    <property type="entry name" value="CB"/>
</dbReference>
<keyword evidence="2 4" id="KW-0238">DNA-binding</keyword>
<dbReference type="PANTHER" id="PTHR30349">
    <property type="entry name" value="PHAGE INTEGRASE-RELATED"/>
    <property type="match status" value="1"/>
</dbReference>
<evidence type="ECO:0000313" key="7">
    <source>
        <dbReference type="EMBL" id="SIS03708.1"/>
    </source>
</evidence>
<keyword evidence="3" id="KW-0233">DNA recombination</keyword>
<comment type="caution">
    <text evidence="7">The sequence shown here is derived from an EMBL/GenBank/DDBJ whole genome shotgun (WGS) entry which is preliminary data.</text>
</comment>
<dbReference type="Proteomes" id="UP000185829">
    <property type="component" value="Unassembled WGS sequence"/>
</dbReference>
<dbReference type="Pfam" id="PF00589">
    <property type="entry name" value="Phage_integrase"/>
    <property type="match status" value="1"/>
</dbReference>
<dbReference type="GO" id="GO:0003677">
    <property type="term" value="F:DNA binding"/>
    <property type="evidence" value="ECO:0007669"/>
    <property type="project" value="UniProtKB-UniRule"/>
</dbReference>
<reference evidence="7 8" key="1">
    <citation type="submission" date="2017-01" db="EMBL/GenBank/DDBJ databases">
        <authorList>
            <person name="Varghese N."/>
            <person name="Submissions S."/>
        </authorList>
    </citation>
    <scope>NUCLEOTIDE SEQUENCE [LARGE SCALE GENOMIC DNA]</scope>
    <source>
        <strain evidence="7 8">RUG2-6</strain>
    </source>
</reference>
<feature type="domain" description="Tyr recombinase" evidence="5">
    <location>
        <begin position="178"/>
        <end position="371"/>
    </location>
</feature>
<gene>
    <name evidence="7" type="ORF">SAMN05878482_11038</name>
</gene>
<dbReference type="InterPro" id="IPR050090">
    <property type="entry name" value="Tyrosine_recombinase_XerCD"/>
</dbReference>
<organism evidence="7 8">
    <name type="scientific">Peribacillus simplex</name>
    <dbReference type="NCBI Taxonomy" id="1478"/>
    <lineage>
        <taxon>Bacteria</taxon>
        <taxon>Bacillati</taxon>
        <taxon>Bacillota</taxon>
        <taxon>Bacilli</taxon>
        <taxon>Bacillales</taxon>
        <taxon>Bacillaceae</taxon>
        <taxon>Peribacillus</taxon>
    </lineage>
</organism>
<comment type="similarity">
    <text evidence="1">Belongs to the 'phage' integrase family.</text>
</comment>
<dbReference type="Gene3D" id="1.10.443.10">
    <property type="entry name" value="Intergrase catalytic core"/>
    <property type="match status" value="1"/>
</dbReference>
<dbReference type="SUPFAM" id="SSF56349">
    <property type="entry name" value="DNA breaking-rejoining enzymes"/>
    <property type="match status" value="1"/>
</dbReference>
<dbReference type="GO" id="GO:0006310">
    <property type="term" value="P:DNA recombination"/>
    <property type="evidence" value="ECO:0007669"/>
    <property type="project" value="UniProtKB-KW"/>
</dbReference>
<evidence type="ECO:0000256" key="1">
    <source>
        <dbReference type="ARBA" id="ARBA00008857"/>
    </source>
</evidence>
<evidence type="ECO:0000256" key="3">
    <source>
        <dbReference type="ARBA" id="ARBA00023172"/>
    </source>
</evidence>
<dbReference type="InterPro" id="IPR011010">
    <property type="entry name" value="DNA_brk_join_enz"/>
</dbReference>
<dbReference type="Gene3D" id="1.10.150.130">
    <property type="match status" value="1"/>
</dbReference>
<name>A0A9X8RDW2_9BACI</name>
<evidence type="ECO:0000256" key="2">
    <source>
        <dbReference type="ARBA" id="ARBA00023125"/>
    </source>
</evidence>